<keyword evidence="3" id="KW-1185">Reference proteome</keyword>
<accession>A0A1M4Z2R6</accession>
<dbReference type="STRING" id="2017.SAMN05444320_102573"/>
<proteinExistence type="predicted"/>
<organism evidence="2 3">
    <name type="scientific">Streptoalloteichus hindustanus</name>
    <dbReference type="NCBI Taxonomy" id="2017"/>
    <lineage>
        <taxon>Bacteria</taxon>
        <taxon>Bacillati</taxon>
        <taxon>Actinomycetota</taxon>
        <taxon>Actinomycetes</taxon>
        <taxon>Pseudonocardiales</taxon>
        <taxon>Pseudonocardiaceae</taxon>
        <taxon>Streptoalloteichus</taxon>
    </lineage>
</organism>
<sequence>MNPTRQDLRTEPAHHDGDHHDGDHHDGDHHGARPAGGDLHDAVDLLHRALALVRAHADQWDPLGAASVVAVEAAAQVVAVHTGAGRGNGTAPGATGSRSRRTDEIQRAVDSARAAVVATTFALREAADEERRRRQAAPPGA</sequence>
<feature type="region of interest" description="Disordered" evidence="1">
    <location>
        <begin position="83"/>
        <end position="102"/>
    </location>
</feature>
<feature type="region of interest" description="Disordered" evidence="1">
    <location>
        <begin position="1"/>
        <end position="39"/>
    </location>
</feature>
<evidence type="ECO:0000313" key="3">
    <source>
        <dbReference type="Proteomes" id="UP000184501"/>
    </source>
</evidence>
<protein>
    <submittedName>
        <fullName evidence="2">Uncharacterized protein</fullName>
    </submittedName>
</protein>
<evidence type="ECO:0000313" key="2">
    <source>
        <dbReference type="EMBL" id="SHF12087.1"/>
    </source>
</evidence>
<name>A0A1M4Z2R6_STRHI</name>
<dbReference type="RefSeq" id="WP_073480782.1">
    <property type="nucleotide sequence ID" value="NZ_FQVN01000002.1"/>
</dbReference>
<evidence type="ECO:0000256" key="1">
    <source>
        <dbReference type="SAM" id="MobiDB-lite"/>
    </source>
</evidence>
<dbReference type="Proteomes" id="UP000184501">
    <property type="component" value="Unassembled WGS sequence"/>
</dbReference>
<dbReference type="AlphaFoldDB" id="A0A1M4Z2R6"/>
<dbReference type="EMBL" id="FQVN01000002">
    <property type="protein sequence ID" value="SHF12087.1"/>
    <property type="molecule type" value="Genomic_DNA"/>
</dbReference>
<feature type="compositionally biased region" description="Basic and acidic residues" evidence="1">
    <location>
        <begin position="1"/>
        <end position="31"/>
    </location>
</feature>
<reference evidence="2 3" key="1">
    <citation type="submission" date="2016-11" db="EMBL/GenBank/DDBJ databases">
        <authorList>
            <person name="Jaros S."/>
            <person name="Januszkiewicz K."/>
            <person name="Wedrychowicz H."/>
        </authorList>
    </citation>
    <scope>NUCLEOTIDE SEQUENCE [LARGE SCALE GENOMIC DNA]</scope>
    <source>
        <strain evidence="2 3">DSM 44523</strain>
    </source>
</reference>
<gene>
    <name evidence="2" type="ORF">SAMN05444320_102573</name>
</gene>